<keyword evidence="2 4" id="KW-0547">Nucleotide-binding</keyword>
<evidence type="ECO:0000313" key="6">
    <source>
        <dbReference type="EMBL" id="QGQ26690.1"/>
    </source>
</evidence>
<dbReference type="InterPro" id="IPR016030">
    <property type="entry name" value="CblAdoTrfase-like"/>
</dbReference>
<dbReference type="PANTHER" id="PTHR12213">
    <property type="entry name" value="CORRINOID ADENOSYLTRANSFERASE"/>
    <property type="match status" value="1"/>
</dbReference>
<evidence type="ECO:0000256" key="1">
    <source>
        <dbReference type="ARBA" id="ARBA00022679"/>
    </source>
</evidence>
<keyword evidence="1 4" id="KW-0808">Transferase</keyword>
<evidence type="ECO:0000256" key="3">
    <source>
        <dbReference type="ARBA" id="ARBA00022840"/>
    </source>
</evidence>
<evidence type="ECO:0000256" key="2">
    <source>
        <dbReference type="ARBA" id="ARBA00022741"/>
    </source>
</evidence>
<dbReference type="InterPro" id="IPR036451">
    <property type="entry name" value="CblAdoTrfase-like_sf"/>
</dbReference>
<keyword evidence="4" id="KW-0169">Cobalamin biosynthesis</keyword>
<dbReference type="GO" id="GO:0008817">
    <property type="term" value="F:corrinoid adenosyltransferase activity"/>
    <property type="evidence" value="ECO:0007669"/>
    <property type="project" value="UniProtKB-UniRule"/>
</dbReference>
<dbReference type="InterPro" id="IPR029499">
    <property type="entry name" value="PduO-typ"/>
</dbReference>
<dbReference type="UniPathway" id="UPA00148">
    <property type="reaction ID" value="UER00233"/>
</dbReference>
<evidence type="ECO:0000259" key="5">
    <source>
        <dbReference type="Pfam" id="PF01923"/>
    </source>
</evidence>
<name>A0A6I6APU5_9PLAN</name>
<comment type="catalytic activity">
    <reaction evidence="4">
        <text>2 cob(II)alamin + reduced [electron-transfer flavoprotein] + 2 ATP = 2 adenosylcob(III)alamin + 2 triphosphate + oxidized [electron-transfer flavoprotein] + 3 H(+)</text>
        <dbReference type="Rhea" id="RHEA:28671"/>
        <dbReference type="Rhea" id="RHEA-COMP:10685"/>
        <dbReference type="Rhea" id="RHEA-COMP:10686"/>
        <dbReference type="ChEBI" id="CHEBI:15378"/>
        <dbReference type="ChEBI" id="CHEBI:16304"/>
        <dbReference type="ChEBI" id="CHEBI:18036"/>
        <dbReference type="ChEBI" id="CHEBI:18408"/>
        <dbReference type="ChEBI" id="CHEBI:30616"/>
        <dbReference type="ChEBI" id="CHEBI:57692"/>
        <dbReference type="ChEBI" id="CHEBI:58307"/>
        <dbReference type="EC" id="2.5.1.17"/>
    </reaction>
</comment>
<reference evidence="6 7" key="1">
    <citation type="submission" date="2019-09" db="EMBL/GenBank/DDBJ databases">
        <title>Gimesia benthica sp. nov., a novel bacterium isolated from deep-sea water of the Northwest Indian Ocean.</title>
        <authorList>
            <person name="Dai X."/>
        </authorList>
    </citation>
    <scope>NUCLEOTIDE SEQUENCE [LARGE SCALE GENOMIC DNA]</scope>
    <source>
        <strain evidence="6 7">E7</strain>
    </source>
</reference>
<dbReference type="GO" id="GO:0005524">
    <property type="term" value="F:ATP binding"/>
    <property type="evidence" value="ECO:0007669"/>
    <property type="project" value="UniProtKB-UniRule"/>
</dbReference>
<dbReference type="Proteomes" id="UP000427281">
    <property type="component" value="Chromosome"/>
</dbReference>
<dbReference type="EMBL" id="CP043930">
    <property type="protein sequence ID" value="QGQ26690.1"/>
    <property type="molecule type" value="Genomic_DNA"/>
</dbReference>
<dbReference type="AlphaFoldDB" id="A0A6I6APU5"/>
<evidence type="ECO:0000313" key="7">
    <source>
        <dbReference type="Proteomes" id="UP000427281"/>
    </source>
</evidence>
<proteinExistence type="inferred from homology"/>
<evidence type="ECO:0000256" key="4">
    <source>
        <dbReference type="RuleBase" id="RU366026"/>
    </source>
</evidence>
<dbReference type="GO" id="GO:0009236">
    <property type="term" value="P:cobalamin biosynthetic process"/>
    <property type="evidence" value="ECO:0007669"/>
    <property type="project" value="UniProtKB-UniRule"/>
</dbReference>
<dbReference type="Pfam" id="PF01923">
    <property type="entry name" value="Cob_adeno_trans"/>
    <property type="match status" value="1"/>
</dbReference>
<dbReference type="Gene3D" id="1.20.1200.10">
    <property type="entry name" value="Cobalamin adenosyltransferase-like"/>
    <property type="match status" value="1"/>
</dbReference>
<accession>A0A6I6APU5</accession>
<feature type="domain" description="Cobalamin adenosyltransferase-like" evidence="5">
    <location>
        <begin position="37"/>
        <end position="211"/>
    </location>
</feature>
<dbReference type="EC" id="2.5.1.17" evidence="4"/>
<keyword evidence="7" id="KW-1185">Reference proteome</keyword>
<dbReference type="SUPFAM" id="SSF89028">
    <property type="entry name" value="Cobalamin adenosyltransferase-like"/>
    <property type="match status" value="1"/>
</dbReference>
<comment type="catalytic activity">
    <reaction evidence="4">
        <text>2 cob(II)yrinate a,c diamide + reduced [electron-transfer flavoprotein] + 2 ATP = 2 adenosylcob(III)yrinate a,c-diamide + 2 triphosphate + oxidized [electron-transfer flavoprotein] + 3 H(+)</text>
        <dbReference type="Rhea" id="RHEA:11528"/>
        <dbReference type="Rhea" id="RHEA-COMP:10685"/>
        <dbReference type="Rhea" id="RHEA-COMP:10686"/>
        <dbReference type="ChEBI" id="CHEBI:15378"/>
        <dbReference type="ChEBI" id="CHEBI:18036"/>
        <dbReference type="ChEBI" id="CHEBI:30616"/>
        <dbReference type="ChEBI" id="CHEBI:57692"/>
        <dbReference type="ChEBI" id="CHEBI:58307"/>
        <dbReference type="ChEBI" id="CHEBI:58503"/>
        <dbReference type="ChEBI" id="CHEBI:58537"/>
        <dbReference type="EC" id="2.5.1.17"/>
    </reaction>
</comment>
<comment type="pathway">
    <text evidence="4">Cofactor biosynthesis; adenosylcobalamin biosynthesis; adenosylcobalamin from cob(II)yrinate a,c-diamide: step 2/7.</text>
</comment>
<sequence length="242" mass="27517">MIFPENQYAGACFSQDHLQKIRIATMAARGKVHLNMIVTKTGDAGETYINDGSRVPKASKRIQALAVVEQIAVKLGYFIFACDQDVLHLPLAEDVTCQLNLTELAHSFQQEMYDLGSDLSTPFKEGETAGRFPLEKVEEITALIGELTPILEPLDSFILPQGSLRVLISHDIRTMVREAELKVWEIEDPVNPAVCQYLNRLSDFWFVFSRILQYEEQRSDEIEIKLWEPNQQHPRGVTIRKA</sequence>
<gene>
    <name evidence="6" type="ORF">F1728_30230</name>
</gene>
<dbReference type="PANTHER" id="PTHR12213:SF0">
    <property type="entry name" value="CORRINOID ADENOSYLTRANSFERASE MMAB"/>
    <property type="match status" value="1"/>
</dbReference>
<organism evidence="6 7">
    <name type="scientific">Gimesia benthica</name>
    <dbReference type="NCBI Taxonomy" id="2608982"/>
    <lineage>
        <taxon>Bacteria</taxon>
        <taxon>Pseudomonadati</taxon>
        <taxon>Planctomycetota</taxon>
        <taxon>Planctomycetia</taxon>
        <taxon>Planctomycetales</taxon>
        <taxon>Planctomycetaceae</taxon>
        <taxon>Gimesia</taxon>
    </lineage>
</organism>
<comment type="similarity">
    <text evidence="4">Belongs to the Cob(I)alamin adenosyltransferase family.</text>
</comment>
<dbReference type="KEGG" id="gim:F1728_30230"/>
<keyword evidence="3 4" id="KW-0067">ATP-binding</keyword>
<protein>
    <recommendedName>
        <fullName evidence="4">Corrinoid adenosyltransferase</fullName>
        <ecNumber evidence="4">2.5.1.17</ecNumber>
    </recommendedName>
    <alternativeName>
        <fullName evidence="4">Cob(II)alamin adenosyltransferase</fullName>
    </alternativeName>
    <alternativeName>
        <fullName evidence="4">Cob(II)yrinic acid a,c-diamide adenosyltransferase</fullName>
    </alternativeName>
    <alternativeName>
        <fullName evidence="4">Cobinamide/cobalamin adenosyltransferase</fullName>
    </alternativeName>
</protein>